<dbReference type="OrthoDB" id="9777830at2"/>
<dbReference type="AlphaFoldDB" id="Q21Q23"/>
<dbReference type="Proteomes" id="UP000008332">
    <property type="component" value="Plasmid unnamed1"/>
</dbReference>
<evidence type="ECO:0000313" key="1">
    <source>
        <dbReference type="EMBL" id="ABD72122.1"/>
    </source>
</evidence>
<geneLocation type="plasmid" evidence="2">
    <name>pDSM15236</name>
</geneLocation>
<accession>Q21Q23</accession>
<gene>
    <name evidence="1" type="ordered locus">Rfer_4436</name>
</gene>
<dbReference type="HOGENOM" id="CLU_1833636_0_0_4"/>
<name>Q21Q23_ALBFT</name>
<organism evidence="1 2">
    <name type="scientific">Albidiferax ferrireducens (strain ATCC BAA-621 / DSM 15236 / T118)</name>
    <name type="common">Rhodoferax ferrireducens</name>
    <dbReference type="NCBI Taxonomy" id="338969"/>
    <lineage>
        <taxon>Bacteria</taxon>
        <taxon>Pseudomonadati</taxon>
        <taxon>Pseudomonadota</taxon>
        <taxon>Betaproteobacteria</taxon>
        <taxon>Burkholderiales</taxon>
        <taxon>Comamonadaceae</taxon>
        <taxon>Rhodoferax</taxon>
    </lineage>
</organism>
<dbReference type="KEGG" id="rfr:Rfer_4436"/>
<protein>
    <submittedName>
        <fullName evidence="1">Uncharacterized protein</fullName>
    </submittedName>
</protein>
<proteinExistence type="predicted"/>
<evidence type="ECO:0000313" key="2">
    <source>
        <dbReference type="Proteomes" id="UP000008332"/>
    </source>
</evidence>
<reference evidence="2" key="1">
    <citation type="submission" date="2006-02" db="EMBL/GenBank/DDBJ databases">
        <title>Complete sequence of plasmid 1 of Rhodoferax ferrireducens DSM 15236.</title>
        <authorList>
            <person name="Copeland A."/>
            <person name="Lucas S."/>
            <person name="Lapidus A."/>
            <person name="Barry K."/>
            <person name="Detter J.C."/>
            <person name="Glavina del Rio T."/>
            <person name="Hammon N."/>
            <person name="Israni S."/>
            <person name="Pitluck S."/>
            <person name="Brettin T."/>
            <person name="Bruce D."/>
            <person name="Han C."/>
            <person name="Tapia R."/>
            <person name="Gilna P."/>
            <person name="Kiss H."/>
            <person name="Schmutz J."/>
            <person name="Larimer F."/>
            <person name="Land M."/>
            <person name="Kyrpides N."/>
            <person name="Ivanova N."/>
            <person name="Richardson P."/>
        </authorList>
    </citation>
    <scope>NUCLEOTIDE SEQUENCE [LARGE SCALE GENOMIC DNA]</scope>
    <source>
        <strain evidence="2">ATCC BAA-621 / DSM 15236 / T118</strain>
        <plasmid evidence="2">Plasmid pDSM15236</plasmid>
    </source>
</reference>
<sequence>MDGQPNQGNHAMGVQRAMYEVKAIPLANAWAYKTACEKFGDGLVETFPRFSRGPRKGSLKGYLCYIKATVGGWAENLPGGRGVLFPGTSDWKLAMAAQVSDPKGHSVVATWDFGGGAKQIQTPEQADKLFKTYGESPRYS</sequence>
<keyword evidence="2" id="KW-1185">Reference proteome</keyword>
<dbReference type="EMBL" id="CP000268">
    <property type="protein sequence ID" value="ABD72122.1"/>
    <property type="molecule type" value="Genomic_DNA"/>
</dbReference>
<keyword evidence="1" id="KW-0614">Plasmid</keyword>